<keyword evidence="5" id="KW-0573">Peptidoglycan synthesis</keyword>
<dbReference type="InterPro" id="IPR004268">
    <property type="entry name" value="MurJ"/>
</dbReference>
<organism evidence="9 10">
    <name type="scientific">Amycolatopsis cihanbeyliensis</name>
    <dbReference type="NCBI Taxonomy" id="1128664"/>
    <lineage>
        <taxon>Bacteria</taxon>
        <taxon>Bacillati</taxon>
        <taxon>Actinomycetota</taxon>
        <taxon>Actinomycetes</taxon>
        <taxon>Pseudonocardiales</taxon>
        <taxon>Pseudonocardiaceae</taxon>
        <taxon>Amycolatopsis</taxon>
    </lineage>
</organism>
<keyword evidence="6 8" id="KW-1133">Transmembrane helix</keyword>
<comment type="caution">
    <text evidence="9">The sequence shown here is derived from an EMBL/GenBank/DDBJ whole genome shotgun (WGS) entry which is preliminary data.</text>
</comment>
<dbReference type="GO" id="GO:0015648">
    <property type="term" value="F:lipid-linked peptidoglycan transporter activity"/>
    <property type="evidence" value="ECO:0007669"/>
    <property type="project" value="TreeGrafter"/>
</dbReference>
<keyword evidence="3 8" id="KW-0812">Transmembrane</keyword>
<feature type="transmembrane region" description="Helical" evidence="8">
    <location>
        <begin position="207"/>
        <end position="226"/>
    </location>
</feature>
<protein>
    <submittedName>
        <fullName evidence="9">Putative peptidoglycan lipid II flippase</fullName>
    </submittedName>
</protein>
<proteinExistence type="predicted"/>
<gene>
    <name evidence="9" type="ORF">FB471_4557</name>
</gene>
<feature type="transmembrane region" description="Helical" evidence="8">
    <location>
        <begin position="422"/>
        <end position="443"/>
    </location>
</feature>
<feature type="transmembrane region" description="Helical" evidence="8">
    <location>
        <begin position="114"/>
        <end position="140"/>
    </location>
</feature>
<feature type="transmembrane region" description="Helical" evidence="8">
    <location>
        <begin position="182"/>
        <end position="201"/>
    </location>
</feature>
<evidence type="ECO:0000256" key="4">
    <source>
        <dbReference type="ARBA" id="ARBA00022960"/>
    </source>
</evidence>
<dbReference type="PANTHER" id="PTHR47019:SF1">
    <property type="entry name" value="LIPID II FLIPPASE MURJ"/>
    <property type="match status" value="1"/>
</dbReference>
<feature type="transmembrane region" description="Helical" evidence="8">
    <location>
        <begin position="324"/>
        <end position="346"/>
    </location>
</feature>
<evidence type="ECO:0000256" key="6">
    <source>
        <dbReference type="ARBA" id="ARBA00022989"/>
    </source>
</evidence>
<reference evidence="9 10" key="1">
    <citation type="submission" date="2019-06" db="EMBL/GenBank/DDBJ databases">
        <title>Sequencing the genomes of 1000 actinobacteria strains.</title>
        <authorList>
            <person name="Klenk H.-P."/>
        </authorList>
    </citation>
    <scope>NUCLEOTIDE SEQUENCE [LARGE SCALE GENOMIC DNA]</scope>
    <source>
        <strain evidence="9 10">DSM 45679</strain>
    </source>
</reference>
<feature type="transmembrane region" description="Helical" evidence="8">
    <location>
        <begin position="455"/>
        <end position="476"/>
    </location>
</feature>
<dbReference type="EMBL" id="VFML01000001">
    <property type="protein sequence ID" value="TQJ04749.1"/>
    <property type="molecule type" value="Genomic_DNA"/>
</dbReference>
<feature type="transmembrane region" description="Helical" evidence="8">
    <location>
        <begin position="238"/>
        <end position="256"/>
    </location>
</feature>
<keyword evidence="4" id="KW-0133">Cell shape</keyword>
<feature type="transmembrane region" description="Helical" evidence="8">
    <location>
        <begin position="366"/>
        <end position="384"/>
    </location>
</feature>
<dbReference type="Proteomes" id="UP000320876">
    <property type="component" value="Unassembled WGS sequence"/>
</dbReference>
<feature type="transmembrane region" description="Helical" evidence="8">
    <location>
        <begin position="20"/>
        <end position="41"/>
    </location>
</feature>
<dbReference type="Pfam" id="PF03023">
    <property type="entry name" value="MurJ"/>
    <property type="match status" value="1"/>
</dbReference>
<evidence type="ECO:0000256" key="1">
    <source>
        <dbReference type="ARBA" id="ARBA00004651"/>
    </source>
</evidence>
<dbReference type="OrthoDB" id="3695748at2"/>
<evidence type="ECO:0000256" key="3">
    <source>
        <dbReference type="ARBA" id="ARBA00022692"/>
    </source>
</evidence>
<dbReference type="AlphaFoldDB" id="A0A542DNS7"/>
<dbReference type="InterPro" id="IPR051050">
    <property type="entry name" value="Lipid_II_flippase_MurJ/MviN"/>
</dbReference>
<name>A0A542DNS7_AMYCI</name>
<feature type="transmembrane region" description="Helical" evidence="8">
    <location>
        <begin position="285"/>
        <end position="304"/>
    </location>
</feature>
<evidence type="ECO:0000313" key="9">
    <source>
        <dbReference type="EMBL" id="TQJ04749.1"/>
    </source>
</evidence>
<evidence type="ECO:0000313" key="10">
    <source>
        <dbReference type="Proteomes" id="UP000320876"/>
    </source>
</evidence>
<keyword evidence="7 8" id="KW-0472">Membrane</keyword>
<keyword evidence="2" id="KW-1003">Cell membrane</keyword>
<dbReference type="GO" id="GO:0008360">
    <property type="term" value="P:regulation of cell shape"/>
    <property type="evidence" value="ECO:0007669"/>
    <property type="project" value="UniProtKB-KW"/>
</dbReference>
<evidence type="ECO:0000256" key="8">
    <source>
        <dbReference type="SAM" id="Phobius"/>
    </source>
</evidence>
<dbReference type="PRINTS" id="PR01806">
    <property type="entry name" value="VIRFACTRMVIN"/>
</dbReference>
<dbReference type="GO" id="GO:0005886">
    <property type="term" value="C:plasma membrane"/>
    <property type="evidence" value="ECO:0007669"/>
    <property type="project" value="UniProtKB-SubCell"/>
</dbReference>
<accession>A0A542DNS7</accession>
<feature type="transmembrane region" description="Helical" evidence="8">
    <location>
        <begin position="396"/>
        <end position="416"/>
    </location>
</feature>
<evidence type="ECO:0000256" key="7">
    <source>
        <dbReference type="ARBA" id="ARBA00023136"/>
    </source>
</evidence>
<keyword evidence="10" id="KW-1185">Reference proteome</keyword>
<dbReference type="GO" id="GO:0034204">
    <property type="term" value="P:lipid translocation"/>
    <property type="evidence" value="ECO:0007669"/>
    <property type="project" value="TreeGrafter"/>
</dbReference>
<dbReference type="RefSeq" id="WP_142000392.1">
    <property type="nucleotide sequence ID" value="NZ_VFML01000001.1"/>
</dbReference>
<evidence type="ECO:0000256" key="2">
    <source>
        <dbReference type="ARBA" id="ARBA00022475"/>
    </source>
</evidence>
<dbReference type="GO" id="GO:0009252">
    <property type="term" value="P:peptidoglycan biosynthetic process"/>
    <property type="evidence" value="ECO:0007669"/>
    <property type="project" value="UniProtKB-KW"/>
</dbReference>
<evidence type="ECO:0000256" key="5">
    <source>
        <dbReference type="ARBA" id="ARBA00022984"/>
    </source>
</evidence>
<feature type="transmembrane region" description="Helical" evidence="8">
    <location>
        <begin position="72"/>
        <end position="93"/>
    </location>
</feature>
<feature type="transmembrane region" description="Helical" evidence="8">
    <location>
        <begin position="488"/>
        <end position="508"/>
    </location>
</feature>
<sequence>MAEVNTPPATTDRGRATNRLLMRAGALSAGVVALGSVLGLVRDLMLAGLFGASGDTDAFLVAWTVPETVSPLLVEGAMALVMVPAFGRALAAAGARPKHHPAVDEVVSATFARIVAVLIVLGALVAVFAPAVVGLLAPGLANVEVAVDCTRLVAATVPLIGIAGYLSSALRSHGFFGPPAAIYLSYNVGIIGSIGVGYSSYGVRGAAAGVSIGAALMVLVQLGPYLRHIGLPPLSWRRSGLVTLGAFVPVGLYTLLRQAQVLVERFVAAPLEPGTISHLNYAQKVAQVPLTLSAMAAAVTFPILARSVAAGKRDEARRRMETDLLVIGAIALLATAYLMAFAPTVIELLFQRGEFGPEDTVATARIMRVYVLGLLGQAMVDLLCRSYFTRHRPSWIPSAAMAVGLLGTGVLAVWLAPVWDAAGIALANAAGITLTGLLLACSARGRLPSAPGAGLYARIALLLVPTVATAATGWWLHDLLADWRPLPAVLAGGLCSTALFAAIAAAGWRFRTVNPASKGER</sequence>
<comment type="subcellular location">
    <subcellularLocation>
        <location evidence="1">Cell membrane</location>
        <topology evidence="1">Multi-pass membrane protein</topology>
    </subcellularLocation>
</comment>
<dbReference type="PANTHER" id="PTHR47019">
    <property type="entry name" value="LIPID II FLIPPASE MURJ"/>
    <property type="match status" value="1"/>
</dbReference>
<feature type="transmembrane region" description="Helical" evidence="8">
    <location>
        <begin position="152"/>
        <end position="170"/>
    </location>
</feature>